<keyword evidence="1" id="KW-0472">Membrane</keyword>
<comment type="caution">
    <text evidence="2">The sequence shown here is derived from an EMBL/GenBank/DDBJ whole genome shotgun (WGS) entry which is preliminary data.</text>
</comment>
<dbReference type="OrthoDB" id="8949317at2759"/>
<feature type="transmembrane region" description="Helical" evidence="1">
    <location>
        <begin position="190"/>
        <end position="215"/>
    </location>
</feature>
<dbReference type="STRING" id="333673.A0A3M0IXU0"/>
<dbReference type="AlphaFoldDB" id="A0A3M0IXU0"/>
<evidence type="ECO:0000313" key="3">
    <source>
        <dbReference type="Proteomes" id="UP000269221"/>
    </source>
</evidence>
<dbReference type="Gene3D" id="1.10.287.210">
    <property type="match status" value="1"/>
</dbReference>
<keyword evidence="1" id="KW-0812">Transmembrane</keyword>
<keyword evidence="1" id="KW-1133">Transmembrane helix</keyword>
<protein>
    <submittedName>
        <fullName evidence="2">Uncharacterized protein</fullName>
    </submittedName>
</protein>
<evidence type="ECO:0000256" key="1">
    <source>
        <dbReference type="SAM" id="Phobius"/>
    </source>
</evidence>
<organism evidence="2 3">
    <name type="scientific">Hirundo rustica rustica</name>
    <dbReference type="NCBI Taxonomy" id="333673"/>
    <lineage>
        <taxon>Eukaryota</taxon>
        <taxon>Metazoa</taxon>
        <taxon>Chordata</taxon>
        <taxon>Craniata</taxon>
        <taxon>Vertebrata</taxon>
        <taxon>Euteleostomi</taxon>
        <taxon>Archelosauria</taxon>
        <taxon>Archosauria</taxon>
        <taxon>Dinosauria</taxon>
        <taxon>Saurischia</taxon>
        <taxon>Theropoda</taxon>
        <taxon>Coelurosauria</taxon>
        <taxon>Aves</taxon>
        <taxon>Neognathae</taxon>
        <taxon>Neoaves</taxon>
        <taxon>Telluraves</taxon>
        <taxon>Australaves</taxon>
        <taxon>Passeriformes</taxon>
        <taxon>Sylvioidea</taxon>
        <taxon>Hirundinidae</taxon>
        <taxon>Hirundo</taxon>
    </lineage>
</organism>
<gene>
    <name evidence="2" type="ORF">DUI87_30820</name>
</gene>
<accession>A0A3M0IXU0</accession>
<keyword evidence="3" id="KW-1185">Reference proteome</keyword>
<name>A0A3M0IXU0_HIRRU</name>
<dbReference type="SUPFAM" id="SSF58069">
    <property type="entry name" value="Virus ectodomain"/>
    <property type="match status" value="1"/>
</dbReference>
<sequence>MKPAFFLLPKESRSGLGVPLYDQLDKKNRQKRTIINMDSAQTWKGTVWTPEEIIKTYGPATWAQDVSWGYRTPIYMLNRIIRLQAVLEVISNRTALALDHISHQLAQTRAVVYQIRLAVDYLLANEGGICGKFNTSECCLEIDDKSEVIRNISKEIRRIAYVGTLEWTPLVNMDWWDNFWSLKGAWWKTVGFIALSALASLLIIPCLLPCLIRIITSAVQISEINTKRPTHMLTLTSNTKELSTAEKIYNQYQELKNVYSHELGIDGLGHIQTTTPELLRSLVQSEPESPKPFNLLDLGSVGLVGP</sequence>
<dbReference type="EMBL" id="QRBI01000218">
    <property type="protein sequence ID" value="RMB92770.1"/>
    <property type="molecule type" value="Genomic_DNA"/>
</dbReference>
<reference evidence="2 3" key="1">
    <citation type="submission" date="2018-07" db="EMBL/GenBank/DDBJ databases">
        <title>A high quality draft genome assembly of the barn swallow (H. rustica rustica).</title>
        <authorList>
            <person name="Formenti G."/>
            <person name="Chiara M."/>
            <person name="Poveda L."/>
            <person name="Francoijs K.-J."/>
            <person name="Bonisoli-Alquati A."/>
            <person name="Canova L."/>
            <person name="Gianfranceschi L."/>
            <person name="Horner D.S."/>
            <person name="Saino N."/>
        </authorList>
    </citation>
    <scope>NUCLEOTIDE SEQUENCE [LARGE SCALE GENOMIC DNA]</scope>
    <source>
        <strain evidence="2">Chelidonia</strain>
        <tissue evidence="2">Blood</tissue>
    </source>
</reference>
<dbReference type="PANTHER" id="PTHR10424">
    <property type="entry name" value="VIRAL ENVELOPE PROTEIN"/>
    <property type="match status" value="1"/>
</dbReference>
<dbReference type="InterPro" id="IPR018154">
    <property type="entry name" value="TLV/ENV_coat_polyprotein"/>
</dbReference>
<evidence type="ECO:0000313" key="2">
    <source>
        <dbReference type="EMBL" id="RMB92770.1"/>
    </source>
</evidence>
<dbReference type="Proteomes" id="UP000269221">
    <property type="component" value="Unassembled WGS sequence"/>
</dbReference>
<dbReference type="PANTHER" id="PTHR10424:SF68">
    <property type="entry name" value="ENDOGENOUS RETROVIRUS GROUP 3 MEMBER 1 ENV POLYPROTEIN"/>
    <property type="match status" value="1"/>
</dbReference>
<proteinExistence type="predicted"/>